<evidence type="ECO:0000256" key="8">
    <source>
        <dbReference type="ARBA" id="ARBA00025084"/>
    </source>
</evidence>
<evidence type="ECO:0000256" key="10">
    <source>
        <dbReference type="HAMAP-Rule" id="MF_01331"/>
    </source>
</evidence>
<evidence type="ECO:0000256" key="7">
    <source>
        <dbReference type="ARBA" id="ARBA00023274"/>
    </source>
</evidence>
<feature type="region of interest" description="Disordered" evidence="14">
    <location>
        <begin position="140"/>
        <end position="172"/>
    </location>
</feature>
<dbReference type="PROSITE" id="PS00464">
    <property type="entry name" value="RIBOSOMAL_L22"/>
    <property type="match status" value="1"/>
</dbReference>
<evidence type="ECO:0000256" key="9">
    <source>
        <dbReference type="ARBA" id="ARBA00035207"/>
    </source>
</evidence>
<dbReference type="OrthoDB" id="9805969at2"/>
<evidence type="ECO:0000256" key="4">
    <source>
        <dbReference type="ARBA" id="ARBA00022730"/>
    </source>
</evidence>
<evidence type="ECO:0000256" key="2">
    <source>
        <dbReference type="ARBA" id="ARBA00009451"/>
    </source>
</evidence>
<dbReference type="SUPFAM" id="SSF54843">
    <property type="entry name" value="Ribosomal protein L22"/>
    <property type="match status" value="1"/>
</dbReference>
<evidence type="ECO:0000256" key="12">
    <source>
        <dbReference type="RuleBase" id="RU004006"/>
    </source>
</evidence>
<evidence type="ECO:0000256" key="5">
    <source>
        <dbReference type="ARBA" id="ARBA00022884"/>
    </source>
</evidence>
<dbReference type="Gene3D" id="3.90.470.10">
    <property type="entry name" value="Ribosomal protein L22/L17"/>
    <property type="match status" value="1"/>
</dbReference>
<dbReference type="GO" id="GO:0003735">
    <property type="term" value="F:structural constituent of ribosome"/>
    <property type="evidence" value="ECO:0007669"/>
    <property type="project" value="InterPro"/>
</dbReference>
<sequence length="304" mass="33051">MRGPKLNEGATAIGERHGTKATAKYVRSSAYKARVVLDLIRGLPVHQADEVLQFTDRAIAHDIRKVLASAVANATDTDSGAYIADADELFVLACFADEGPTLRRFRPRARGRATRIRKRTCHITIVVARMSEDRLEVVQARAEGRSSSQSANRRARVERSRQRAEQAKAGVDQIDADEAETDAIEDENADDIATDEVEGFAGVEETEVETVEVDAAEVDAADDADEAPAASGDFEAAEWAGSIKPDVDGNGPDTHPIKGNADSMLYHTPDSRYYKVTKAEVWFDTEENAEAAGFSKPGSKKDED</sequence>
<dbReference type="GO" id="GO:0019843">
    <property type="term" value="F:rRNA binding"/>
    <property type="evidence" value="ECO:0007669"/>
    <property type="project" value="UniProtKB-UniRule"/>
</dbReference>
<dbReference type="RefSeq" id="WP_133867794.1">
    <property type="nucleotide sequence ID" value="NZ_SOAU01000001.1"/>
</dbReference>
<comment type="subunit">
    <text evidence="3 10 12">Part of the 50S ribosomal subunit.</text>
</comment>
<gene>
    <name evidence="10" type="primary">rplV</name>
    <name evidence="15" type="ORF">BDK89_0906</name>
</gene>
<evidence type="ECO:0000256" key="11">
    <source>
        <dbReference type="RuleBase" id="RU004005"/>
    </source>
</evidence>
<evidence type="ECO:0000256" key="13">
    <source>
        <dbReference type="RuleBase" id="RU004008"/>
    </source>
</evidence>
<keyword evidence="5 10" id="KW-0694">RNA-binding</keyword>
<comment type="function">
    <text evidence="1 10">The globular domain of the protein is located near the polypeptide exit tunnel on the outside of the subunit, while an extended beta-hairpin is found that lines the wall of the exit tunnel in the center of the 70S ribosome.</text>
</comment>
<keyword evidence="7 10" id="KW-0687">Ribonucleoprotein</keyword>
<dbReference type="InterPro" id="IPR036394">
    <property type="entry name" value="Ribosomal_uL22_sf"/>
</dbReference>
<dbReference type="Proteomes" id="UP000294558">
    <property type="component" value="Unassembled WGS sequence"/>
</dbReference>
<dbReference type="PANTHER" id="PTHR13501">
    <property type="entry name" value="CHLOROPLAST 50S RIBOSOMAL PROTEIN L22-RELATED"/>
    <property type="match status" value="1"/>
</dbReference>
<comment type="function">
    <text evidence="8">This protein binds specifically to 23S rRNA; its binding is stimulated by other ribosomal proteins, e.g. L4, L17, and L20. It is important during the early stages of 50S assembly. It makes multiple contacts with different domains of the 23S rRNA in the assembled 50S subunit and ribosome.</text>
</comment>
<comment type="similarity">
    <text evidence="2 10 11">Belongs to the universal ribosomal protein uL22 family.</text>
</comment>
<accession>A0A4R7HYM2</accession>
<proteinExistence type="inferred from homology"/>
<dbReference type="InterPro" id="IPR018260">
    <property type="entry name" value="Ribosomal_uL22_CS"/>
</dbReference>
<dbReference type="HAMAP" id="MF_01331_B">
    <property type="entry name" value="Ribosomal_uL22_B"/>
    <property type="match status" value="1"/>
</dbReference>
<evidence type="ECO:0000256" key="14">
    <source>
        <dbReference type="SAM" id="MobiDB-lite"/>
    </source>
</evidence>
<dbReference type="CDD" id="cd00336">
    <property type="entry name" value="Ribosomal_L22"/>
    <property type="match status" value="1"/>
</dbReference>
<dbReference type="InterPro" id="IPR001063">
    <property type="entry name" value="Ribosomal_uL22"/>
</dbReference>
<dbReference type="PANTHER" id="PTHR13501:SF8">
    <property type="entry name" value="LARGE RIBOSOMAL SUBUNIT PROTEIN UL22M"/>
    <property type="match status" value="1"/>
</dbReference>
<reference evidence="15 16" key="1">
    <citation type="submission" date="2019-03" db="EMBL/GenBank/DDBJ databases">
        <title>Sequencing the genomes of 1000 actinobacteria strains.</title>
        <authorList>
            <person name="Klenk H.-P."/>
        </authorList>
    </citation>
    <scope>NUCLEOTIDE SEQUENCE [LARGE SCALE GENOMIC DNA]</scope>
    <source>
        <strain evidence="15 16">DSM 18936</strain>
    </source>
</reference>
<keyword evidence="6 10" id="KW-0689">Ribosomal protein</keyword>
<dbReference type="AlphaFoldDB" id="A0A4R7HYM2"/>
<evidence type="ECO:0000256" key="3">
    <source>
        <dbReference type="ARBA" id="ARBA00011838"/>
    </source>
</evidence>
<comment type="caution">
    <text evidence="15">The sequence shown here is derived from an EMBL/GenBank/DDBJ whole genome shotgun (WGS) entry which is preliminary data.</text>
</comment>
<protein>
    <recommendedName>
        <fullName evidence="9 10">Large ribosomal subunit protein uL22</fullName>
    </recommendedName>
</protein>
<dbReference type="InterPro" id="IPR005727">
    <property type="entry name" value="Ribosomal_uL22_bac/chlpt-type"/>
</dbReference>
<dbReference type="NCBIfam" id="TIGR01044">
    <property type="entry name" value="rplV_bact"/>
    <property type="match status" value="1"/>
</dbReference>
<dbReference type="Pfam" id="PF00237">
    <property type="entry name" value="Ribosomal_L22"/>
    <property type="match status" value="1"/>
</dbReference>
<evidence type="ECO:0000256" key="1">
    <source>
        <dbReference type="ARBA" id="ARBA00003478"/>
    </source>
</evidence>
<feature type="region of interest" description="Disordered" evidence="14">
    <location>
        <begin position="242"/>
        <end position="263"/>
    </location>
</feature>
<evidence type="ECO:0000313" key="15">
    <source>
        <dbReference type="EMBL" id="TDT15336.1"/>
    </source>
</evidence>
<organism evidence="15 16">
    <name type="scientific">Ilumatobacter fluminis</name>
    <dbReference type="NCBI Taxonomy" id="467091"/>
    <lineage>
        <taxon>Bacteria</taxon>
        <taxon>Bacillati</taxon>
        <taxon>Actinomycetota</taxon>
        <taxon>Acidimicrobiia</taxon>
        <taxon>Acidimicrobiales</taxon>
        <taxon>Ilumatobacteraceae</taxon>
        <taxon>Ilumatobacter</taxon>
    </lineage>
</organism>
<dbReference type="GO" id="GO:0006412">
    <property type="term" value="P:translation"/>
    <property type="evidence" value="ECO:0007669"/>
    <property type="project" value="UniProtKB-UniRule"/>
</dbReference>
<feature type="compositionally biased region" description="Basic and acidic residues" evidence="14">
    <location>
        <begin position="155"/>
        <end position="166"/>
    </location>
</feature>
<dbReference type="EMBL" id="SOAU01000001">
    <property type="protein sequence ID" value="TDT15336.1"/>
    <property type="molecule type" value="Genomic_DNA"/>
</dbReference>
<comment type="function">
    <text evidence="10 13">This protein binds specifically to 23S rRNA; its binding is stimulated by other ribosomal proteins, e.g., L4, L17, and L20. It is important during the early stages of 50S assembly. It makes multiple contacts with different domains of the 23S rRNA in the assembled 50S subunit and ribosome.</text>
</comment>
<keyword evidence="16" id="KW-1185">Reference proteome</keyword>
<dbReference type="GO" id="GO:0022625">
    <property type="term" value="C:cytosolic large ribosomal subunit"/>
    <property type="evidence" value="ECO:0007669"/>
    <property type="project" value="TreeGrafter"/>
</dbReference>
<evidence type="ECO:0000313" key="16">
    <source>
        <dbReference type="Proteomes" id="UP000294558"/>
    </source>
</evidence>
<dbReference type="InterPro" id="IPR047867">
    <property type="entry name" value="Ribosomal_uL22_bac/org-type"/>
</dbReference>
<name>A0A4R7HYM2_9ACTN</name>
<keyword evidence="4 10" id="KW-0699">rRNA-binding</keyword>
<evidence type="ECO:0000256" key="6">
    <source>
        <dbReference type="ARBA" id="ARBA00022980"/>
    </source>
</evidence>